<dbReference type="SUPFAM" id="SSF47576">
    <property type="entry name" value="Calponin-homology domain, CH-domain"/>
    <property type="match status" value="1"/>
</dbReference>
<feature type="region of interest" description="Disordered" evidence="1">
    <location>
        <begin position="651"/>
        <end position="851"/>
    </location>
</feature>
<accession>A0A9Q1DGC7</accession>
<feature type="compositionally biased region" description="Low complexity" evidence="1">
    <location>
        <begin position="1096"/>
        <end position="1109"/>
    </location>
</feature>
<dbReference type="InterPro" id="IPR039041">
    <property type="entry name" value="Nav/unc-53"/>
</dbReference>
<feature type="compositionally biased region" description="Gly residues" evidence="1">
    <location>
        <begin position="972"/>
        <end position="986"/>
    </location>
</feature>
<keyword evidence="4" id="KW-1185">Reference proteome</keyword>
<feature type="compositionally biased region" description="Polar residues" evidence="1">
    <location>
        <begin position="1110"/>
        <end position="1120"/>
    </location>
</feature>
<feature type="compositionally biased region" description="Basic and acidic residues" evidence="1">
    <location>
        <begin position="1139"/>
        <end position="1164"/>
    </location>
</feature>
<feature type="compositionally biased region" description="Low complexity" evidence="1">
    <location>
        <begin position="527"/>
        <end position="540"/>
    </location>
</feature>
<evidence type="ECO:0000313" key="3">
    <source>
        <dbReference type="EMBL" id="KAJ8269278.1"/>
    </source>
</evidence>
<dbReference type="Pfam" id="PF00307">
    <property type="entry name" value="CH"/>
    <property type="match status" value="1"/>
</dbReference>
<organism evidence="3 4">
    <name type="scientific">Conger conger</name>
    <name type="common">Conger eel</name>
    <name type="synonym">Muraena conger</name>
    <dbReference type="NCBI Taxonomy" id="82655"/>
    <lineage>
        <taxon>Eukaryota</taxon>
        <taxon>Metazoa</taxon>
        <taxon>Chordata</taxon>
        <taxon>Craniata</taxon>
        <taxon>Vertebrata</taxon>
        <taxon>Euteleostomi</taxon>
        <taxon>Actinopterygii</taxon>
        <taxon>Neopterygii</taxon>
        <taxon>Teleostei</taxon>
        <taxon>Anguilliformes</taxon>
        <taxon>Congridae</taxon>
        <taxon>Conger</taxon>
    </lineage>
</organism>
<feature type="compositionally biased region" description="Low complexity" evidence="1">
    <location>
        <begin position="776"/>
        <end position="794"/>
    </location>
</feature>
<feature type="compositionally biased region" description="Low complexity" evidence="1">
    <location>
        <begin position="482"/>
        <end position="491"/>
    </location>
</feature>
<feature type="compositionally biased region" description="Polar residues" evidence="1">
    <location>
        <begin position="678"/>
        <end position="688"/>
    </location>
</feature>
<sequence>MPESWRLSSCCQIYTDWANHYLAKSGCPRLIKDLTQDIADGVLLAEIIQIIADEKVEDINGCPRSQSQMRCLFLGPASVCWRVHLADSGARSTKIENVDVCLSFLEARGVNVQGLSSEEIWSGNLKTILGLFFILSRYKQQQQQQQQYYQSLLELQQQVTHQATGAAPGSHHKTQDMQSSLTARYATTTTATATGHSSVGLAQKKNTRLPGPSRVSAAGSGSSKPQGGASLNRRSQSFTSTDKSRPLQYTGANEREMVKGVSQPGGINGSVPPPGSALGQTPPSSIPSPSGGKSLRGKPVSMKHSATSSALSAKSSSPATSPTPPPAPCPSDRLKPPQADPPKAQGQRSMLEKFRFINTRGNARPQPSSSGAELREEEEDEVDEEEYGSEYGEEGPLTGQRQTAKGAAKCVASKALPQGKDKEDRGKGKGKDGVSAREDRDPASEASKKGSRIASLIPKGGKPPGTKKEGSSGIPKPGGKGSVSSSTSTGKLAGSGPPAGDHKAKTGKGGPAFCSQRSQGPPEGRRTSMVSSTSASAISGSSVMSGGVLGPNGVVLLPQQQHSHPNTATVAPYMYRTCSENDCTTVAPGNACLSPTKADLVYSKTAKQCLEEISVAPLLEEKRQESSAGGRLDFSQRGCWPCVNISRRITPALPTARRRGEGEERERGQRPQHEPSPLSLSHRSSGDSQGAAALSHGPYLRRFGVEGGSPSRRTTPPAPALNLNLRKQKSLTNLALQGEAESRASVQEPRWGGHKMAAGAREGGGPAEREREPRVRSLSLSLSRALSLSEQSLSPRGTGARPGTWRQGGETGREEGGRPSFDAPRAPPARARRWAKEPEEEEEEDGGCGREGAAHLDQEVILTMLGDLQQALYSHPVREDPEARRMRTVRNIADLRQNLEETMSSLRGTQVSHSTLETTFDTTVTTEVNGRALSGLASRSSPMSWRLGQSPSPRLQAGDAPSLPGGFPQPRGGSGGAGGASGGGPPGRYAHPDPSRLVYNAPLRRGAAGTGQRGAELGEKGGAEGGPEVEAGGYMSEGDILGKNARPDDVGSGYLTDGGLNLYSRNVGRVPEMAASRDVIQRGVNEMQGGADSWDDSSSVSSGLSDTLDNISTDDLNTPYYSGVSAPPRKSKHSQPKSDVPERHSPDHDISSWDGAEDLKKLDDGSDGVMDPGAKWRPSSSSSPSSSSAGQYEDPDRTGQRGGLPLSHTGSWRRGMTAQVGISPPRTKGAVGTLKNPGKPEDPKVQEKERASAKSSGIQRSPSDAGKSSGDEGKKPPSGIGRPTATIASFGFKKAPGPVGALIPGPRPPRWGGRAGPEGEAAGRPAWTWTARSRRTTRRC</sequence>
<evidence type="ECO:0000313" key="4">
    <source>
        <dbReference type="Proteomes" id="UP001152803"/>
    </source>
</evidence>
<evidence type="ECO:0000256" key="1">
    <source>
        <dbReference type="SAM" id="MobiDB-lite"/>
    </source>
</evidence>
<dbReference type="InterPro" id="IPR036872">
    <property type="entry name" value="CH_dom_sf"/>
</dbReference>
<name>A0A9Q1DGC7_CONCO</name>
<protein>
    <recommendedName>
        <fullName evidence="2">Calponin-homology (CH) domain-containing protein</fullName>
    </recommendedName>
</protein>
<feature type="compositionally biased region" description="Polar residues" evidence="1">
    <location>
        <begin position="1253"/>
        <end position="1262"/>
    </location>
</feature>
<feature type="compositionally biased region" description="Low complexity" evidence="1">
    <location>
        <begin position="1178"/>
        <end position="1188"/>
    </location>
</feature>
<dbReference type="PROSITE" id="PS50021">
    <property type="entry name" value="CH"/>
    <property type="match status" value="1"/>
</dbReference>
<dbReference type="GO" id="GO:0022008">
    <property type="term" value="P:neurogenesis"/>
    <property type="evidence" value="ECO:0007669"/>
    <property type="project" value="InterPro"/>
</dbReference>
<dbReference type="PANTHER" id="PTHR12784:SF18">
    <property type="entry name" value="NEURON NAVIGATOR 3"/>
    <property type="match status" value="1"/>
</dbReference>
<feature type="compositionally biased region" description="Low complexity" evidence="1">
    <location>
        <begin position="305"/>
        <end position="320"/>
    </location>
</feature>
<dbReference type="OrthoDB" id="8957173at2759"/>
<evidence type="ECO:0000259" key="2">
    <source>
        <dbReference type="PROSITE" id="PS50021"/>
    </source>
</evidence>
<reference evidence="3" key="1">
    <citation type="journal article" date="2023" name="Science">
        <title>Genome structures resolve the early diversification of teleost fishes.</title>
        <authorList>
            <person name="Parey E."/>
            <person name="Louis A."/>
            <person name="Montfort J."/>
            <person name="Bouchez O."/>
            <person name="Roques C."/>
            <person name="Iampietro C."/>
            <person name="Lluch J."/>
            <person name="Castinel A."/>
            <person name="Donnadieu C."/>
            <person name="Desvignes T."/>
            <person name="Floi Bucao C."/>
            <person name="Jouanno E."/>
            <person name="Wen M."/>
            <person name="Mejri S."/>
            <person name="Dirks R."/>
            <person name="Jansen H."/>
            <person name="Henkel C."/>
            <person name="Chen W.J."/>
            <person name="Zahm M."/>
            <person name="Cabau C."/>
            <person name="Klopp C."/>
            <person name="Thompson A.W."/>
            <person name="Robinson-Rechavi M."/>
            <person name="Braasch I."/>
            <person name="Lecointre G."/>
            <person name="Bobe J."/>
            <person name="Postlethwait J.H."/>
            <person name="Berthelot C."/>
            <person name="Roest Crollius H."/>
            <person name="Guiguen Y."/>
        </authorList>
    </citation>
    <scope>NUCLEOTIDE SEQUENCE</scope>
    <source>
        <strain evidence="3">Concon-B</strain>
    </source>
</reference>
<feature type="domain" description="Calponin-homology (CH)" evidence="2">
    <location>
        <begin position="8"/>
        <end position="140"/>
    </location>
</feature>
<feature type="compositionally biased region" description="Basic and acidic residues" evidence="1">
    <location>
        <begin position="419"/>
        <end position="448"/>
    </location>
</feature>
<comment type="caution">
    <text evidence="3">The sequence shown here is derived from an EMBL/GenBank/DDBJ whole genome shotgun (WGS) entry which is preliminary data.</text>
</comment>
<feature type="compositionally biased region" description="Low complexity" evidence="1">
    <location>
        <begin position="1318"/>
        <end position="1331"/>
    </location>
</feature>
<dbReference type="InterPro" id="IPR001715">
    <property type="entry name" value="CH_dom"/>
</dbReference>
<dbReference type="SMART" id="SM00033">
    <property type="entry name" value="CH"/>
    <property type="match status" value="1"/>
</dbReference>
<gene>
    <name evidence="3" type="ORF">COCON_G00118850</name>
</gene>
<feature type="region of interest" description="Disordered" evidence="1">
    <location>
        <begin position="935"/>
        <end position="1047"/>
    </location>
</feature>
<dbReference type="EMBL" id="JAFJMO010000008">
    <property type="protein sequence ID" value="KAJ8269278.1"/>
    <property type="molecule type" value="Genomic_DNA"/>
</dbReference>
<feature type="region of interest" description="Disordered" evidence="1">
    <location>
        <begin position="1082"/>
        <end position="1340"/>
    </location>
</feature>
<dbReference type="Gene3D" id="1.10.418.10">
    <property type="entry name" value="Calponin-like domain"/>
    <property type="match status" value="1"/>
</dbReference>
<feature type="compositionally biased region" description="Basic and acidic residues" evidence="1">
    <location>
        <begin position="658"/>
        <end position="673"/>
    </location>
</feature>
<proteinExistence type="predicted"/>
<feature type="compositionally biased region" description="Polar residues" evidence="1">
    <location>
        <begin position="232"/>
        <end position="241"/>
    </location>
</feature>
<dbReference type="PANTHER" id="PTHR12784">
    <property type="entry name" value="STEERIN"/>
    <property type="match status" value="1"/>
</dbReference>
<feature type="compositionally biased region" description="Acidic residues" evidence="1">
    <location>
        <begin position="375"/>
        <end position="393"/>
    </location>
</feature>
<feature type="compositionally biased region" description="Basic and acidic residues" evidence="1">
    <location>
        <begin position="1238"/>
        <end position="1252"/>
    </location>
</feature>
<dbReference type="Proteomes" id="UP001152803">
    <property type="component" value="Unassembled WGS sequence"/>
</dbReference>
<feature type="compositionally biased region" description="Polar residues" evidence="1">
    <location>
        <begin position="937"/>
        <end position="953"/>
    </location>
</feature>
<feature type="region of interest" description="Disordered" evidence="1">
    <location>
        <begin position="194"/>
        <end position="540"/>
    </location>
</feature>